<reference evidence="2" key="1">
    <citation type="submission" date="2018-06" db="EMBL/GenBank/DDBJ databases">
        <title>Complete genome of Pseudomonas insecticola strain QZS01.</title>
        <authorList>
            <person name="Wang J."/>
            <person name="Su Q."/>
        </authorList>
    </citation>
    <scope>NUCLEOTIDE SEQUENCE [LARGE SCALE GENOMIC DNA]</scope>
    <source>
        <strain evidence="2">QZS01</strain>
    </source>
</reference>
<gene>
    <name evidence="1" type="ORF">DM558_08495</name>
</gene>
<sequence length="144" mass="16604">MQERERLLDMIQVLIEENDGELPLVTLDDFFQGNSDEGSLGTGMRTEEDLPIEEIYKKLKQIEKLPNVCTVLVDLHDDWEMSLDNSEIWPASESIYIYTMASIKVVRQWIIGLPCEAYDGWIDSMPLSAPSVPPGYFVYTLRWN</sequence>
<keyword evidence="2" id="KW-1185">Reference proteome</keyword>
<accession>A0A3Q9JL95</accession>
<dbReference type="RefSeq" id="WP_109702140.1">
    <property type="nucleotide sequence ID" value="NZ_CP029822.1"/>
</dbReference>
<dbReference type="AlphaFoldDB" id="A0A3Q9JL95"/>
<name>A0A3Q9JL95_9GAMM</name>
<dbReference type="Proteomes" id="UP000273143">
    <property type="component" value="Chromosome"/>
</dbReference>
<dbReference type="EMBL" id="CP029822">
    <property type="protein sequence ID" value="AZS50817.1"/>
    <property type="molecule type" value="Genomic_DNA"/>
</dbReference>
<organism evidence="1 2">
    <name type="scientific">Entomomonas moraniae</name>
    <dbReference type="NCBI Taxonomy" id="2213226"/>
    <lineage>
        <taxon>Bacteria</taxon>
        <taxon>Pseudomonadati</taxon>
        <taxon>Pseudomonadota</taxon>
        <taxon>Gammaproteobacteria</taxon>
        <taxon>Pseudomonadales</taxon>
        <taxon>Pseudomonadaceae</taxon>
        <taxon>Entomomonas</taxon>
    </lineage>
</organism>
<dbReference type="KEGG" id="emo:DM558_08495"/>
<evidence type="ECO:0000313" key="2">
    <source>
        <dbReference type="Proteomes" id="UP000273143"/>
    </source>
</evidence>
<evidence type="ECO:0000313" key="1">
    <source>
        <dbReference type="EMBL" id="AZS50817.1"/>
    </source>
</evidence>
<proteinExistence type="predicted"/>
<protein>
    <submittedName>
        <fullName evidence="1">Uncharacterized protein</fullName>
    </submittedName>
</protein>